<dbReference type="Pfam" id="PF07859">
    <property type="entry name" value="Abhydrolase_3"/>
    <property type="match status" value="1"/>
</dbReference>
<dbReference type="GO" id="GO:0016787">
    <property type="term" value="F:hydrolase activity"/>
    <property type="evidence" value="ECO:0007669"/>
    <property type="project" value="UniProtKB-KW"/>
</dbReference>
<dbReference type="Proteomes" id="UP001610446">
    <property type="component" value="Unassembled WGS sequence"/>
</dbReference>
<dbReference type="SUPFAM" id="SSF53474">
    <property type="entry name" value="alpha/beta-Hydrolases"/>
    <property type="match status" value="1"/>
</dbReference>
<dbReference type="EMBL" id="JBFXLU010000085">
    <property type="protein sequence ID" value="KAL2843907.1"/>
    <property type="molecule type" value="Genomic_DNA"/>
</dbReference>
<keyword evidence="3" id="KW-1185">Reference proteome</keyword>
<reference evidence="2 3" key="1">
    <citation type="submission" date="2024-07" db="EMBL/GenBank/DDBJ databases">
        <title>Section-level genome sequencing and comparative genomics of Aspergillus sections Usti and Cavernicolus.</title>
        <authorList>
            <consortium name="Lawrence Berkeley National Laboratory"/>
            <person name="Nybo J.L."/>
            <person name="Vesth T.C."/>
            <person name="Theobald S."/>
            <person name="Frisvad J.C."/>
            <person name="Larsen T.O."/>
            <person name="Kjaerboelling I."/>
            <person name="Rothschild-Mancinelli K."/>
            <person name="Lyhne E.K."/>
            <person name="Kogle M.E."/>
            <person name="Barry K."/>
            <person name="Clum A."/>
            <person name="Na H."/>
            <person name="Ledsgaard L."/>
            <person name="Lin J."/>
            <person name="Lipzen A."/>
            <person name="Kuo A."/>
            <person name="Riley R."/>
            <person name="Mondo S."/>
            <person name="Labutti K."/>
            <person name="Haridas S."/>
            <person name="Pangalinan J."/>
            <person name="Salamov A.A."/>
            <person name="Simmons B.A."/>
            <person name="Magnuson J.K."/>
            <person name="Chen J."/>
            <person name="Drula E."/>
            <person name="Henrissat B."/>
            <person name="Wiebenga A."/>
            <person name="Lubbers R.J."/>
            <person name="Gomes A.C."/>
            <person name="Makela M.R."/>
            <person name="Stajich J."/>
            <person name="Grigoriev I.V."/>
            <person name="Mortensen U.H."/>
            <person name="De Vries R.P."/>
            <person name="Baker S.E."/>
            <person name="Andersen M.R."/>
        </authorList>
    </citation>
    <scope>NUCLEOTIDE SEQUENCE [LARGE SCALE GENOMIC DNA]</scope>
    <source>
        <strain evidence="2 3">CBS 123904</strain>
    </source>
</reference>
<keyword evidence="2" id="KW-0378">Hydrolase</keyword>
<evidence type="ECO:0000313" key="3">
    <source>
        <dbReference type="Proteomes" id="UP001610446"/>
    </source>
</evidence>
<gene>
    <name evidence="2" type="ORF">BJY01DRAFT_235463</name>
</gene>
<proteinExistence type="predicted"/>
<accession>A0ABR4JV35</accession>
<organism evidence="2 3">
    <name type="scientific">Aspergillus pseudoustus</name>
    <dbReference type="NCBI Taxonomy" id="1810923"/>
    <lineage>
        <taxon>Eukaryota</taxon>
        <taxon>Fungi</taxon>
        <taxon>Dikarya</taxon>
        <taxon>Ascomycota</taxon>
        <taxon>Pezizomycotina</taxon>
        <taxon>Eurotiomycetes</taxon>
        <taxon>Eurotiomycetidae</taxon>
        <taxon>Eurotiales</taxon>
        <taxon>Aspergillaceae</taxon>
        <taxon>Aspergillus</taxon>
        <taxon>Aspergillus subgen. Nidulantes</taxon>
    </lineage>
</organism>
<protein>
    <submittedName>
        <fullName evidence="2">Alpha/Beta hydrolase protein</fullName>
    </submittedName>
</protein>
<sequence>MYSLNDLLEIANPIRAFGKTYNVTSHPDEVLQILSQDQGRFIRAYAYNTVNRAILAPVLVNFHGSRFVNPLHGMTTSPANTSKQIPRPASVNDAENAVRWVLSHPEKFDASRLSISGFSAGGLLSLALSSVAFPQGTFKNVLTAYPPTDMTQESLEKVAPDTSIDPAPVELLDVFIQCYYPNPEDVKSFLASQAVIPAEKFSDRVFIVTTASCDRIALACDRFCLEGEALGYRIRNETAKHVKMHRYDGCEHAFDKAYKKGSVQERAKDDFYERTAAFLAE</sequence>
<evidence type="ECO:0000259" key="1">
    <source>
        <dbReference type="Pfam" id="PF07859"/>
    </source>
</evidence>
<dbReference type="Gene3D" id="3.40.50.1820">
    <property type="entry name" value="alpha/beta hydrolase"/>
    <property type="match status" value="1"/>
</dbReference>
<dbReference type="InterPro" id="IPR013094">
    <property type="entry name" value="AB_hydrolase_3"/>
</dbReference>
<feature type="domain" description="Alpha/beta hydrolase fold-3" evidence="1">
    <location>
        <begin position="86"/>
        <end position="254"/>
    </location>
</feature>
<comment type="caution">
    <text evidence="2">The sequence shown here is derived from an EMBL/GenBank/DDBJ whole genome shotgun (WGS) entry which is preliminary data.</text>
</comment>
<dbReference type="InterPro" id="IPR029058">
    <property type="entry name" value="AB_hydrolase_fold"/>
</dbReference>
<evidence type="ECO:0000313" key="2">
    <source>
        <dbReference type="EMBL" id="KAL2843907.1"/>
    </source>
</evidence>
<name>A0ABR4JV35_9EURO</name>